<comment type="cofactor">
    <cofactor evidence="7">
        <name>NAD(+)</name>
        <dbReference type="ChEBI" id="CHEBI:57540"/>
    </cofactor>
    <text evidence="7">Binds 1 NAD(+) per subunit.</text>
</comment>
<dbReference type="InterPro" id="IPR015955">
    <property type="entry name" value="Lactate_DH/Glyco_Ohase_4_C"/>
</dbReference>
<evidence type="ECO:0000256" key="3">
    <source>
        <dbReference type="ARBA" id="ARBA00022801"/>
    </source>
</evidence>
<dbReference type="InterPro" id="IPR001088">
    <property type="entry name" value="Glyco_hydro_4"/>
</dbReference>
<comment type="similarity">
    <text evidence="1 7">Belongs to the glycosyl hydrolase 4 family.</text>
</comment>
<dbReference type="PANTHER" id="PTHR32092">
    <property type="entry name" value="6-PHOSPHO-BETA-GLUCOSIDASE-RELATED"/>
    <property type="match status" value="1"/>
</dbReference>
<dbReference type="PRINTS" id="PR00732">
    <property type="entry name" value="GLHYDRLASE4"/>
</dbReference>
<keyword evidence="5" id="KW-0464">Manganese</keyword>
<dbReference type="Proteomes" id="UP001501455">
    <property type="component" value="Unassembled WGS sequence"/>
</dbReference>
<evidence type="ECO:0000256" key="6">
    <source>
        <dbReference type="ARBA" id="ARBA00023295"/>
    </source>
</evidence>
<sequence>MKLTVVGGGSTYTPELIDGFARLRDVLPVTELVLTDPATDRLDLIGPLSRRVFARLGHPGRITTTTDLDAAVDGADAVLLQLRVGGQAARLQDETWPLACGCVGQETTGAGGLAKALRTVPVVLDIADRVRRANPDAWIIDFTNPVGIVTRALLREGHKALGLCNVAIGLQRKFAALLGVDPSEVRLDHVGLNHLTWETAVHVDGEDVLPRLLAAHGDSIAADLRLPLPLLTTLGVIPSYYLRYFYAHDEVVREMRTKPSRAAEVARMEKELLALYADPALDEKPALLAERGGAYYSEAAVDLAAALLRDAGSRHQVVNTLNNGTLPFLPDDAVIEVPAAVTTKGAVPLPVAPVNPLFAGLMANVTAYEDLALEAALHGGRDRVFRALLAHPLIGQYEYADRLTDDLIAHNREHLTWA</sequence>
<evidence type="ECO:0000256" key="7">
    <source>
        <dbReference type="RuleBase" id="RU361152"/>
    </source>
</evidence>
<protein>
    <submittedName>
        <fullName evidence="9">6-phospho-beta-glucosidase</fullName>
    </submittedName>
</protein>
<gene>
    <name evidence="9" type="ORF">GCM10019016_056210</name>
</gene>
<dbReference type="CDD" id="cd05296">
    <property type="entry name" value="GH4_P_beta_glucosidase"/>
    <property type="match status" value="1"/>
</dbReference>
<dbReference type="EMBL" id="BAAAXF010000037">
    <property type="protein sequence ID" value="GAA3498518.1"/>
    <property type="molecule type" value="Genomic_DNA"/>
</dbReference>
<keyword evidence="2" id="KW-0479">Metal-binding</keyword>
<name>A0ABP6TUW6_9ACTN</name>
<dbReference type="Gene3D" id="3.90.110.10">
    <property type="entry name" value="Lactate dehydrogenase/glycoside hydrolase, family 4, C-terminal"/>
    <property type="match status" value="1"/>
</dbReference>
<comment type="caution">
    <text evidence="9">The sequence shown here is derived from an EMBL/GenBank/DDBJ whole genome shotgun (WGS) entry which is preliminary data.</text>
</comment>
<evidence type="ECO:0000313" key="10">
    <source>
        <dbReference type="Proteomes" id="UP001501455"/>
    </source>
</evidence>
<dbReference type="Pfam" id="PF02056">
    <property type="entry name" value="Glyco_hydro_4"/>
    <property type="match status" value="1"/>
</dbReference>
<evidence type="ECO:0000256" key="5">
    <source>
        <dbReference type="ARBA" id="ARBA00023211"/>
    </source>
</evidence>
<evidence type="ECO:0000259" key="8">
    <source>
        <dbReference type="Pfam" id="PF11975"/>
    </source>
</evidence>
<keyword evidence="10" id="KW-1185">Reference proteome</keyword>
<evidence type="ECO:0000313" key="9">
    <source>
        <dbReference type="EMBL" id="GAA3498518.1"/>
    </source>
</evidence>
<keyword evidence="4 7" id="KW-0520">NAD</keyword>
<feature type="domain" description="Glycosyl hydrolase family 4 C-terminal" evidence="8">
    <location>
        <begin position="190"/>
        <end position="394"/>
    </location>
</feature>
<dbReference type="SUPFAM" id="SSF56327">
    <property type="entry name" value="LDH C-terminal domain-like"/>
    <property type="match status" value="1"/>
</dbReference>
<dbReference type="RefSeq" id="WP_193458803.1">
    <property type="nucleotide sequence ID" value="NZ_BAAAXF010000037.1"/>
</dbReference>
<dbReference type="InterPro" id="IPR036291">
    <property type="entry name" value="NAD(P)-bd_dom_sf"/>
</dbReference>
<accession>A0ABP6TUW6</accession>
<dbReference type="SUPFAM" id="SSF51735">
    <property type="entry name" value="NAD(P)-binding Rossmann-fold domains"/>
    <property type="match status" value="1"/>
</dbReference>
<evidence type="ECO:0000256" key="2">
    <source>
        <dbReference type="ARBA" id="ARBA00022723"/>
    </source>
</evidence>
<proteinExistence type="inferred from homology"/>
<keyword evidence="6 7" id="KW-0326">Glycosidase</keyword>
<evidence type="ECO:0000256" key="4">
    <source>
        <dbReference type="ARBA" id="ARBA00023027"/>
    </source>
</evidence>
<dbReference type="PANTHER" id="PTHR32092:SF5">
    <property type="entry name" value="6-PHOSPHO-BETA-GLUCOSIDASE"/>
    <property type="match status" value="1"/>
</dbReference>
<keyword evidence="3 7" id="KW-0378">Hydrolase</keyword>
<reference evidence="10" key="1">
    <citation type="journal article" date="2019" name="Int. J. Syst. Evol. Microbiol.">
        <title>The Global Catalogue of Microorganisms (GCM) 10K type strain sequencing project: providing services to taxonomists for standard genome sequencing and annotation.</title>
        <authorList>
            <consortium name="The Broad Institute Genomics Platform"/>
            <consortium name="The Broad Institute Genome Sequencing Center for Infectious Disease"/>
            <person name="Wu L."/>
            <person name="Ma J."/>
        </authorList>
    </citation>
    <scope>NUCLEOTIDE SEQUENCE [LARGE SCALE GENOMIC DNA]</scope>
    <source>
        <strain evidence="10">JCM 4816</strain>
    </source>
</reference>
<organism evidence="9 10">
    <name type="scientific">Streptomyces prasinosporus</name>
    <dbReference type="NCBI Taxonomy" id="68256"/>
    <lineage>
        <taxon>Bacteria</taxon>
        <taxon>Bacillati</taxon>
        <taxon>Actinomycetota</taxon>
        <taxon>Actinomycetes</taxon>
        <taxon>Kitasatosporales</taxon>
        <taxon>Streptomycetaceae</taxon>
        <taxon>Streptomyces</taxon>
        <taxon>Streptomyces albogriseolus group</taxon>
    </lineage>
</organism>
<dbReference type="InterPro" id="IPR022616">
    <property type="entry name" value="Glyco_hydro_4_C"/>
</dbReference>
<dbReference type="Gene3D" id="3.40.50.720">
    <property type="entry name" value="NAD(P)-binding Rossmann-like Domain"/>
    <property type="match status" value="1"/>
</dbReference>
<dbReference type="Pfam" id="PF11975">
    <property type="entry name" value="Glyco_hydro_4C"/>
    <property type="match status" value="1"/>
</dbReference>
<evidence type="ECO:0000256" key="1">
    <source>
        <dbReference type="ARBA" id="ARBA00010141"/>
    </source>
</evidence>